<evidence type="ECO:0000313" key="1">
    <source>
        <dbReference type="EMBL" id="PFH55481.1"/>
    </source>
</evidence>
<dbReference type="AlphaFoldDB" id="A0A2A9P3C0"/>
<gene>
    <name evidence="1" type="ORF">XA68_18195</name>
</gene>
<comment type="caution">
    <text evidence="1">The sequence shown here is derived from an EMBL/GenBank/DDBJ whole genome shotgun (WGS) entry which is preliminary data.</text>
</comment>
<evidence type="ECO:0000313" key="2">
    <source>
        <dbReference type="Proteomes" id="UP000037136"/>
    </source>
</evidence>
<keyword evidence="2" id="KW-1185">Reference proteome</keyword>
<reference evidence="1 2" key="2">
    <citation type="journal article" date="2017" name="Sci. Rep.">
        <title>Ant-infecting Ophiocordyceps genomes reveal a high diversity of potential behavioral manipulation genes and a possible major role for enterotoxins.</title>
        <authorList>
            <person name="de Bekker C."/>
            <person name="Ohm R.A."/>
            <person name="Evans H.C."/>
            <person name="Brachmann A."/>
            <person name="Hughes D.P."/>
        </authorList>
    </citation>
    <scope>NUCLEOTIDE SEQUENCE [LARGE SCALE GENOMIC DNA]</scope>
    <source>
        <strain evidence="1 2">SC16a</strain>
    </source>
</reference>
<accession>A0A2A9P3C0</accession>
<proteinExistence type="predicted"/>
<name>A0A2A9P3C0_OPHUN</name>
<dbReference type="EMBL" id="LAZP02000894">
    <property type="protein sequence ID" value="PFH55481.1"/>
    <property type="molecule type" value="Genomic_DNA"/>
</dbReference>
<organism evidence="1 2">
    <name type="scientific">Ophiocordyceps unilateralis</name>
    <name type="common">Zombie-ant fungus</name>
    <name type="synonym">Torrubia unilateralis</name>
    <dbReference type="NCBI Taxonomy" id="268505"/>
    <lineage>
        <taxon>Eukaryota</taxon>
        <taxon>Fungi</taxon>
        <taxon>Dikarya</taxon>
        <taxon>Ascomycota</taxon>
        <taxon>Pezizomycotina</taxon>
        <taxon>Sordariomycetes</taxon>
        <taxon>Hypocreomycetidae</taxon>
        <taxon>Hypocreales</taxon>
        <taxon>Ophiocordycipitaceae</taxon>
        <taxon>Ophiocordyceps</taxon>
    </lineage>
</organism>
<dbReference type="Proteomes" id="UP000037136">
    <property type="component" value="Unassembled WGS sequence"/>
</dbReference>
<reference evidence="1 2" key="1">
    <citation type="journal article" date="2015" name="BMC Genomics">
        <title>Gene expression during zombie ant biting behavior reflects the complexity underlying fungal parasitic behavioral manipulation.</title>
        <authorList>
            <person name="de Bekker C."/>
            <person name="Ohm R.A."/>
            <person name="Loreto R.G."/>
            <person name="Sebastian A."/>
            <person name="Albert I."/>
            <person name="Merrow M."/>
            <person name="Brachmann A."/>
            <person name="Hughes D.P."/>
        </authorList>
    </citation>
    <scope>NUCLEOTIDE SEQUENCE [LARGE SCALE GENOMIC DNA]</scope>
    <source>
        <strain evidence="1 2">SC16a</strain>
    </source>
</reference>
<sequence length="70" mass="7682">MTTTDDKGWAVSIIRRVDRCSPDASSLDIWQRYGHGAGRAPPVTSASKLIQRRALAHSLTSHFLPTYLGS</sequence>
<protein>
    <submittedName>
        <fullName evidence="1">Uncharacterized protein</fullName>
    </submittedName>
</protein>